<evidence type="ECO:0000256" key="1">
    <source>
        <dbReference type="SAM" id="MobiDB-lite"/>
    </source>
</evidence>
<organism evidence="2 3">
    <name type="scientific">Marinobacterium stanieri</name>
    <dbReference type="NCBI Taxonomy" id="49186"/>
    <lineage>
        <taxon>Bacteria</taxon>
        <taxon>Pseudomonadati</taxon>
        <taxon>Pseudomonadota</taxon>
        <taxon>Gammaproteobacteria</taxon>
        <taxon>Oceanospirillales</taxon>
        <taxon>Oceanospirillaceae</taxon>
        <taxon>Marinobacterium</taxon>
    </lineage>
</organism>
<evidence type="ECO:0000313" key="3">
    <source>
        <dbReference type="Proteomes" id="UP000186895"/>
    </source>
</evidence>
<dbReference type="STRING" id="49186.SAMN05421647_103422"/>
<accession>A0A1N6RMK6</accession>
<dbReference type="AlphaFoldDB" id="A0A1N6RMK6"/>
<feature type="compositionally biased region" description="Low complexity" evidence="1">
    <location>
        <begin position="97"/>
        <end position="107"/>
    </location>
</feature>
<reference evidence="2 3" key="1">
    <citation type="submission" date="2017-01" db="EMBL/GenBank/DDBJ databases">
        <authorList>
            <person name="Mah S.A."/>
            <person name="Swanson W.J."/>
            <person name="Moy G.W."/>
            <person name="Vacquier V.D."/>
        </authorList>
    </citation>
    <scope>NUCLEOTIDE SEQUENCE [LARGE SCALE GENOMIC DNA]</scope>
    <source>
        <strain evidence="2 3">DSM 7027</strain>
    </source>
</reference>
<keyword evidence="3" id="KW-1185">Reference proteome</keyword>
<protein>
    <submittedName>
        <fullName evidence="2">Uncharacterized protein</fullName>
    </submittedName>
</protein>
<name>A0A1N6RMK6_9GAMM</name>
<gene>
    <name evidence="2" type="ORF">SAMN05421647_103422</name>
</gene>
<feature type="compositionally biased region" description="Polar residues" evidence="1">
    <location>
        <begin position="80"/>
        <end position="94"/>
    </location>
</feature>
<dbReference type="RefSeq" id="WP_076462549.1">
    <property type="nucleotide sequence ID" value="NZ_FTMN01000003.1"/>
</dbReference>
<dbReference type="EMBL" id="FTMN01000003">
    <property type="protein sequence ID" value="SIQ30114.1"/>
    <property type="molecule type" value="Genomic_DNA"/>
</dbReference>
<feature type="region of interest" description="Disordered" evidence="1">
    <location>
        <begin position="80"/>
        <end position="116"/>
    </location>
</feature>
<dbReference type="Proteomes" id="UP000186895">
    <property type="component" value="Unassembled WGS sequence"/>
</dbReference>
<proteinExistence type="predicted"/>
<sequence length="173" mass="18693">MQLSTLETSVIWALNDHGPAGISTIMIHVDGLESKAQLKQLLKNLAEKELVKFQSNGQWCVLKDAKGLALEVAGTATASRLKSAPVQNPAPQKKQTAKAPSKAPAHPASDKQDINPGKLLTDLAERLPEGAELRLNKEAIIVLWKSLIFHSSAPELEGTIRAINTLDQQLVPQ</sequence>
<evidence type="ECO:0000313" key="2">
    <source>
        <dbReference type="EMBL" id="SIQ30114.1"/>
    </source>
</evidence>